<evidence type="ECO:0000313" key="3">
    <source>
        <dbReference type="EMBL" id="KAF7822075.1"/>
    </source>
</evidence>
<dbReference type="InterPro" id="IPR012337">
    <property type="entry name" value="RNaseH-like_sf"/>
</dbReference>
<feature type="compositionally biased region" description="Polar residues" evidence="1">
    <location>
        <begin position="340"/>
        <end position="349"/>
    </location>
</feature>
<evidence type="ECO:0000256" key="1">
    <source>
        <dbReference type="SAM" id="MobiDB-lite"/>
    </source>
</evidence>
<dbReference type="Pfam" id="PF05699">
    <property type="entry name" value="Dimer_Tnp_hAT"/>
    <property type="match status" value="1"/>
</dbReference>
<dbReference type="InterPro" id="IPR052035">
    <property type="entry name" value="ZnF_BED_domain_contain"/>
</dbReference>
<dbReference type="InterPro" id="IPR008906">
    <property type="entry name" value="HATC_C_dom"/>
</dbReference>
<dbReference type="PANTHER" id="PTHR46481:SF8">
    <property type="entry name" value="ZINC FINGER BED DOMAIN-CONTAINING PROTEIN RICESLEEPER 1-LIKE"/>
    <property type="match status" value="1"/>
</dbReference>
<dbReference type="AlphaFoldDB" id="A0A834THV0"/>
<name>A0A834THV0_9FABA</name>
<dbReference type="SUPFAM" id="SSF53098">
    <property type="entry name" value="Ribonuclease H-like"/>
    <property type="match status" value="1"/>
</dbReference>
<dbReference type="EMBL" id="JAAIUW010000008">
    <property type="protein sequence ID" value="KAF7822075.1"/>
    <property type="molecule type" value="Genomic_DNA"/>
</dbReference>
<protein>
    <submittedName>
        <fullName evidence="3">Zinc finger BED domain-containing protein RICESLEEPER 2-like</fullName>
    </submittedName>
</protein>
<sequence length="349" mass="39938">MPFRVVEGHGLRKYSNRLVPRYVTSSPARLVRFKGFVEKDKIETKSLVCLDVSTRWNSMYLMLERSMKFEKVFERMEDDDEGYTSHFTEDPNRAGPPCYSDWRNASVFVQFLRVFYSITVRLFGSLYVMSNACFHDIAQVHTMLKASIAHRDALIGDGLPMPSFLNTNPKGKWWSKKKNNATDQKLDLEKYLADGIHDNDNNFDILAWGKVNANKYKILSLFAHDVLIVPVSIVASESAFSTGGRAELVSWLNVMARKKKTVRAISTEIDHLEKTGKFPPEGDIVDYEVHSADKDRAEIDNNYDICQDDAIEDTIQEEDDDEVNYGGDDNVEPPSKLWQPYNTEGSYED</sequence>
<reference evidence="3" key="1">
    <citation type="submission" date="2020-09" db="EMBL/GenBank/DDBJ databases">
        <title>Genome-Enabled Discovery of Anthraquinone Biosynthesis in Senna tora.</title>
        <authorList>
            <person name="Kang S.-H."/>
            <person name="Pandey R.P."/>
            <person name="Lee C.-M."/>
            <person name="Sim J.-S."/>
            <person name="Jeong J.-T."/>
            <person name="Choi B.-S."/>
            <person name="Jung M."/>
            <person name="Ginzburg D."/>
            <person name="Zhao K."/>
            <person name="Won S.Y."/>
            <person name="Oh T.-J."/>
            <person name="Yu Y."/>
            <person name="Kim N.-H."/>
            <person name="Lee O.R."/>
            <person name="Lee T.-H."/>
            <person name="Bashyal P."/>
            <person name="Kim T.-S."/>
            <person name="Lee W.-H."/>
            <person name="Kawkins C."/>
            <person name="Kim C.-K."/>
            <person name="Kim J.S."/>
            <person name="Ahn B.O."/>
            <person name="Rhee S.Y."/>
            <person name="Sohng J.K."/>
        </authorList>
    </citation>
    <scope>NUCLEOTIDE SEQUENCE</scope>
    <source>
        <tissue evidence="3">Leaf</tissue>
    </source>
</reference>
<dbReference type="GO" id="GO:0046983">
    <property type="term" value="F:protein dimerization activity"/>
    <property type="evidence" value="ECO:0007669"/>
    <property type="project" value="InterPro"/>
</dbReference>
<comment type="caution">
    <text evidence="3">The sequence shown here is derived from an EMBL/GenBank/DDBJ whole genome shotgun (WGS) entry which is preliminary data.</text>
</comment>
<keyword evidence="4" id="KW-1185">Reference proteome</keyword>
<evidence type="ECO:0000313" key="4">
    <source>
        <dbReference type="Proteomes" id="UP000634136"/>
    </source>
</evidence>
<evidence type="ECO:0000259" key="2">
    <source>
        <dbReference type="Pfam" id="PF05699"/>
    </source>
</evidence>
<dbReference type="Proteomes" id="UP000634136">
    <property type="component" value="Unassembled WGS sequence"/>
</dbReference>
<accession>A0A834THV0</accession>
<gene>
    <name evidence="3" type="ORF">G2W53_027530</name>
</gene>
<organism evidence="3 4">
    <name type="scientific">Senna tora</name>
    <dbReference type="NCBI Taxonomy" id="362788"/>
    <lineage>
        <taxon>Eukaryota</taxon>
        <taxon>Viridiplantae</taxon>
        <taxon>Streptophyta</taxon>
        <taxon>Embryophyta</taxon>
        <taxon>Tracheophyta</taxon>
        <taxon>Spermatophyta</taxon>
        <taxon>Magnoliopsida</taxon>
        <taxon>eudicotyledons</taxon>
        <taxon>Gunneridae</taxon>
        <taxon>Pentapetalae</taxon>
        <taxon>rosids</taxon>
        <taxon>fabids</taxon>
        <taxon>Fabales</taxon>
        <taxon>Fabaceae</taxon>
        <taxon>Caesalpinioideae</taxon>
        <taxon>Cassia clade</taxon>
        <taxon>Senna</taxon>
    </lineage>
</organism>
<dbReference type="PANTHER" id="PTHR46481">
    <property type="entry name" value="ZINC FINGER BED DOMAIN-CONTAINING PROTEIN 4"/>
    <property type="match status" value="1"/>
</dbReference>
<feature type="domain" description="HAT C-terminal dimerisation" evidence="2">
    <location>
        <begin position="187"/>
        <end position="246"/>
    </location>
</feature>
<dbReference type="OrthoDB" id="1431196at2759"/>
<proteinExistence type="predicted"/>
<feature type="region of interest" description="Disordered" evidence="1">
    <location>
        <begin position="319"/>
        <end position="349"/>
    </location>
</feature>